<dbReference type="Gene3D" id="3.30.160.20">
    <property type="match status" value="1"/>
</dbReference>
<comment type="caution">
    <text evidence="11">The sequence shown here is derived from an EMBL/GenBank/DDBJ whole genome shotgun (WGS) entry which is preliminary data.</text>
</comment>
<dbReference type="SUPFAM" id="SSF69065">
    <property type="entry name" value="RNase III domain-like"/>
    <property type="match status" value="1"/>
</dbReference>
<evidence type="ECO:0000259" key="9">
    <source>
        <dbReference type="PROSITE" id="PS50137"/>
    </source>
</evidence>
<evidence type="ECO:0000256" key="6">
    <source>
        <dbReference type="ARBA" id="ARBA00022801"/>
    </source>
</evidence>
<dbReference type="HAMAP" id="MF_00104">
    <property type="entry name" value="RNase_III"/>
    <property type="match status" value="1"/>
</dbReference>
<feature type="binding site" evidence="8">
    <location>
        <position position="40"/>
    </location>
    <ligand>
        <name>Mg(2+)</name>
        <dbReference type="ChEBI" id="CHEBI:18420"/>
    </ligand>
</feature>
<keyword evidence="4 8" id="KW-0540">Nuclease</keyword>
<evidence type="ECO:0000256" key="8">
    <source>
        <dbReference type="HAMAP-Rule" id="MF_00104"/>
    </source>
</evidence>
<dbReference type="InterPro" id="IPR014720">
    <property type="entry name" value="dsRBD_dom"/>
</dbReference>
<organism evidence="11 12">
    <name type="scientific">Larsenimonas suaedae</name>
    <dbReference type="NCBI Taxonomy" id="1851019"/>
    <lineage>
        <taxon>Bacteria</taxon>
        <taxon>Pseudomonadati</taxon>
        <taxon>Pseudomonadota</taxon>
        <taxon>Gammaproteobacteria</taxon>
        <taxon>Oceanospirillales</taxon>
        <taxon>Halomonadaceae</taxon>
        <taxon>Larsenimonas</taxon>
    </lineage>
</organism>
<dbReference type="RefSeq" id="WP_251589736.1">
    <property type="nucleotide sequence ID" value="NZ_JAMLJI010000001.1"/>
</dbReference>
<accession>A0ABU1GV30</accession>
<dbReference type="NCBIfam" id="TIGR02191">
    <property type="entry name" value="RNaseIII"/>
    <property type="match status" value="1"/>
</dbReference>
<dbReference type="InterPro" id="IPR000999">
    <property type="entry name" value="RNase_III_dom"/>
</dbReference>
<dbReference type="PROSITE" id="PS00517">
    <property type="entry name" value="RNASE_3_1"/>
    <property type="match status" value="1"/>
</dbReference>
<feature type="active site" evidence="8">
    <location>
        <position position="44"/>
    </location>
</feature>
<comment type="subcellular location">
    <subcellularLocation>
        <location evidence="8">Cytoplasm</location>
    </subcellularLocation>
</comment>
<feature type="active site" evidence="8">
    <location>
        <position position="116"/>
    </location>
</feature>
<feature type="domain" description="DRBM" evidence="9">
    <location>
        <begin position="154"/>
        <end position="224"/>
    </location>
</feature>
<comment type="cofactor">
    <cofactor evidence="8">
        <name>Mg(2+)</name>
        <dbReference type="ChEBI" id="CHEBI:18420"/>
    </cofactor>
</comment>
<dbReference type="Pfam" id="PF14622">
    <property type="entry name" value="Ribonucleas_3_3"/>
    <property type="match status" value="1"/>
</dbReference>
<keyword evidence="5 8" id="KW-0255">Endonuclease</keyword>
<proteinExistence type="inferred from homology"/>
<dbReference type="Pfam" id="PF00035">
    <property type="entry name" value="dsrm"/>
    <property type="match status" value="1"/>
</dbReference>
<keyword evidence="8" id="KW-0819">tRNA processing</keyword>
<dbReference type="InterPro" id="IPR036389">
    <property type="entry name" value="RNase_III_sf"/>
</dbReference>
<comment type="function">
    <text evidence="8">Digests double-stranded RNA. Involved in the processing of primary rRNA transcript to yield the immediate precursors to the large and small rRNAs (23S and 16S). Processes some mRNAs, and tRNAs when they are encoded in the rRNA operon. Processes pre-crRNA and tracrRNA of type II CRISPR loci if present in the organism.</text>
</comment>
<keyword evidence="8" id="KW-0699">rRNA-binding</keyword>
<keyword evidence="8" id="KW-0479">Metal-binding</keyword>
<comment type="catalytic activity">
    <reaction evidence="1 8">
        <text>Endonucleolytic cleavage to 5'-phosphomonoester.</text>
        <dbReference type="EC" id="3.1.26.3"/>
    </reaction>
</comment>
<keyword evidence="6 8" id="KW-0378">Hydrolase</keyword>
<evidence type="ECO:0000313" key="11">
    <source>
        <dbReference type="EMBL" id="MDR5895861.1"/>
    </source>
</evidence>
<protein>
    <recommendedName>
        <fullName evidence="8">Ribonuclease 3</fullName>
        <ecNumber evidence="8">3.1.26.3</ecNumber>
    </recommendedName>
    <alternativeName>
        <fullName evidence="8">Ribonuclease III</fullName>
        <shortName evidence="8">RNase III</shortName>
    </alternativeName>
</protein>
<evidence type="ECO:0000256" key="4">
    <source>
        <dbReference type="ARBA" id="ARBA00022722"/>
    </source>
</evidence>
<comment type="similarity">
    <text evidence="2">Belongs to the ribonuclease III family.</text>
</comment>
<evidence type="ECO:0000256" key="5">
    <source>
        <dbReference type="ARBA" id="ARBA00022759"/>
    </source>
</evidence>
<dbReference type="PROSITE" id="PS50142">
    <property type="entry name" value="RNASE_3_2"/>
    <property type="match status" value="1"/>
</dbReference>
<feature type="binding site" evidence="8">
    <location>
        <position position="116"/>
    </location>
    <ligand>
        <name>Mg(2+)</name>
        <dbReference type="ChEBI" id="CHEBI:18420"/>
    </ligand>
</feature>
<sequence>MSSSLQALSQRIGYEFNDVTWLELAMTHRSYGGDNNERLEFLGDSIVNFIVGEALYRRFPEAREGQLSRLRARMVKGQTLAELAREFKLGEFLRLGTGEMKSGGHRRESILADAMEAVIGAIYLDGGMTHVNERVLDWYESRLQKLDLKDTQKDPKTRLQEYLQSRQYALPRYEVLSVEGEAHAQTFTVACHIDLFSTPTQGEGASRRYAEQQAAESALKQLEAMTKGTRV</sequence>
<keyword evidence="3 8" id="KW-0507">mRNA processing</keyword>
<dbReference type="PANTHER" id="PTHR11207:SF0">
    <property type="entry name" value="RIBONUCLEASE 3"/>
    <property type="match status" value="1"/>
</dbReference>
<keyword evidence="7 8" id="KW-0694">RNA-binding</keyword>
<dbReference type="SMART" id="SM00358">
    <property type="entry name" value="DSRM"/>
    <property type="match status" value="1"/>
</dbReference>
<dbReference type="CDD" id="cd00593">
    <property type="entry name" value="RIBOc"/>
    <property type="match status" value="1"/>
</dbReference>
<evidence type="ECO:0000256" key="1">
    <source>
        <dbReference type="ARBA" id="ARBA00000109"/>
    </source>
</evidence>
<feature type="domain" description="RNase III" evidence="10">
    <location>
        <begin position="5"/>
        <end position="127"/>
    </location>
</feature>
<dbReference type="PANTHER" id="PTHR11207">
    <property type="entry name" value="RIBONUCLEASE III"/>
    <property type="match status" value="1"/>
</dbReference>
<evidence type="ECO:0000256" key="3">
    <source>
        <dbReference type="ARBA" id="ARBA00022664"/>
    </source>
</evidence>
<dbReference type="Gene3D" id="1.10.1520.10">
    <property type="entry name" value="Ribonuclease III domain"/>
    <property type="match status" value="1"/>
</dbReference>
<keyword evidence="8" id="KW-0698">rRNA processing</keyword>
<dbReference type="CDD" id="cd10845">
    <property type="entry name" value="DSRM_RNAse_III_family"/>
    <property type="match status" value="1"/>
</dbReference>
<evidence type="ECO:0000313" key="12">
    <source>
        <dbReference type="Proteomes" id="UP001269375"/>
    </source>
</evidence>
<feature type="binding site" evidence="8">
    <location>
        <position position="113"/>
    </location>
    <ligand>
        <name>Mg(2+)</name>
        <dbReference type="ChEBI" id="CHEBI:18420"/>
    </ligand>
</feature>
<evidence type="ECO:0000259" key="10">
    <source>
        <dbReference type="PROSITE" id="PS50142"/>
    </source>
</evidence>
<dbReference type="EMBL" id="JARWAO010000003">
    <property type="protein sequence ID" value="MDR5895861.1"/>
    <property type="molecule type" value="Genomic_DNA"/>
</dbReference>
<keyword evidence="8" id="KW-0460">Magnesium</keyword>
<dbReference type="SMART" id="SM00535">
    <property type="entry name" value="RIBOc"/>
    <property type="match status" value="1"/>
</dbReference>
<gene>
    <name evidence="8 11" type="primary">rnc</name>
    <name evidence="11" type="ORF">QC825_07230</name>
</gene>
<dbReference type="SUPFAM" id="SSF54768">
    <property type="entry name" value="dsRNA-binding domain-like"/>
    <property type="match status" value="1"/>
</dbReference>
<keyword evidence="12" id="KW-1185">Reference proteome</keyword>
<dbReference type="EC" id="3.1.26.3" evidence="8"/>
<keyword evidence="8" id="KW-0963">Cytoplasm</keyword>
<evidence type="ECO:0000256" key="7">
    <source>
        <dbReference type="ARBA" id="ARBA00022884"/>
    </source>
</evidence>
<dbReference type="PROSITE" id="PS50137">
    <property type="entry name" value="DS_RBD"/>
    <property type="match status" value="1"/>
</dbReference>
<name>A0ABU1GV30_9GAMM</name>
<comment type="subunit">
    <text evidence="8">Homodimer.</text>
</comment>
<dbReference type="InterPro" id="IPR011907">
    <property type="entry name" value="RNase_III"/>
</dbReference>
<dbReference type="GO" id="GO:0004525">
    <property type="term" value="F:ribonuclease III activity"/>
    <property type="evidence" value="ECO:0007669"/>
    <property type="project" value="UniProtKB-EC"/>
</dbReference>
<dbReference type="Proteomes" id="UP001269375">
    <property type="component" value="Unassembled WGS sequence"/>
</dbReference>
<evidence type="ECO:0000256" key="2">
    <source>
        <dbReference type="ARBA" id="ARBA00010183"/>
    </source>
</evidence>
<reference evidence="11 12" key="1">
    <citation type="submission" date="2023-04" db="EMBL/GenBank/DDBJ databases">
        <title>A long-awaited taxogenomic arrangement of the family Halomonadaceae.</title>
        <authorList>
            <person name="De La Haba R."/>
            <person name="Chuvochina M."/>
            <person name="Wittouck S."/>
            <person name="Arahal D.R."/>
            <person name="Sanchez-Porro C."/>
            <person name="Hugenholtz P."/>
            <person name="Ventosa A."/>
        </authorList>
    </citation>
    <scope>NUCLEOTIDE SEQUENCE [LARGE SCALE GENOMIC DNA]</scope>
    <source>
        <strain evidence="11 12">DSM 22428</strain>
    </source>
</reference>